<keyword evidence="12" id="KW-1185">Reference proteome</keyword>
<evidence type="ECO:0000256" key="2">
    <source>
        <dbReference type="ARBA" id="ARBA00010790"/>
    </source>
</evidence>
<dbReference type="InterPro" id="IPR012132">
    <property type="entry name" value="GMC_OxRdtase"/>
</dbReference>
<dbReference type="InterPro" id="IPR000172">
    <property type="entry name" value="GMC_OxRdtase_N"/>
</dbReference>
<evidence type="ECO:0000256" key="7">
    <source>
        <dbReference type="PIRSR" id="PIRSR000137-2"/>
    </source>
</evidence>
<dbReference type="Pfam" id="PF05199">
    <property type="entry name" value="GMC_oxred_C"/>
    <property type="match status" value="1"/>
</dbReference>
<evidence type="ECO:0000313" key="11">
    <source>
        <dbReference type="EMBL" id="KAK4068400.1"/>
    </source>
</evidence>
<feature type="active site" description="Proton acceptor" evidence="6">
    <location>
        <position position="573"/>
    </location>
</feature>
<dbReference type="PROSITE" id="PS00623">
    <property type="entry name" value="GMC_OXRED_1"/>
    <property type="match status" value="1"/>
</dbReference>
<keyword evidence="5" id="KW-0560">Oxidoreductase</keyword>
<evidence type="ECO:0000256" key="6">
    <source>
        <dbReference type="PIRSR" id="PIRSR000137-1"/>
    </source>
</evidence>
<dbReference type="InterPro" id="IPR036188">
    <property type="entry name" value="FAD/NAD-bd_sf"/>
</dbReference>
<name>A0AAE1I9T9_9HYPO</name>
<keyword evidence="3 8" id="KW-0285">Flavoprotein</keyword>
<evidence type="ECO:0000259" key="9">
    <source>
        <dbReference type="PROSITE" id="PS00623"/>
    </source>
</evidence>
<dbReference type="GeneID" id="87921968"/>
<dbReference type="Proteomes" id="UP001273209">
    <property type="component" value="Unassembled WGS sequence"/>
</dbReference>
<evidence type="ECO:0000256" key="5">
    <source>
        <dbReference type="ARBA" id="ARBA00023002"/>
    </source>
</evidence>
<keyword evidence="4 7" id="KW-0274">FAD</keyword>
<dbReference type="PANTHER" id="PTHR11552">
    <property type="entry name" value="GLUCOSE-METHANOL-CHOLINE GMC OXIDOREDUCTASE"/>
    <property type="match status" value="1"/>
</dbReference>
<evidence type="ECO:0000259" key="10">
    <source>
        <dbReference type="PROSITE" id="PS00624"/>
    </source>
</evidence>
<dbReference type="EMBL" id="JAWRVG010000032">
    <property type="protein sequence ID" value="KAK4068400.1"/>
    <property type="molecule type" value="Genomic_DNA"/>
</dbReference>
<dbReference type="PANTHER" id="PTHR11552:SF201">
    <property type="entry name" value="GLUCOSE-METHANOL-CHOLINE OXIDOREDUCTASE N-TERMINAL DOMAIN-CONTAINING PROTEIN"/>
    <property type="match status" value="1"/>
</dbReference>
<accession>A0AAE1I9T9</accession>
<evidence type="ECO:0000256" key="8">
    <source>
        <dbReference type="RuleBase" id="RU003968"/>
    </source>
</evidence>
<dbReference type="Gene3D" id="3.50.50.60">
    <property type="entry name" value="FAD/NAD(P)-binding domain"/>
    <property type="match status" value="1"/>
</dbReference>
<comment type="caution">
    <text evidence="11">The sequence shown here is derived from an EMBL/GenBank/DDBJ whole genome shotgun (WGS) entry which is preliminary data.</text>
</comment>
<dbReference type="Pfam" id="PF00732">
    <property type="entry name" value="GMC_oxred_N"/>
    <property type="match status" value="1"/>
</dbReference>
<dbReference type="AlphaFoldDB" id="A0AAE1I9T9"/>
<dbReference type="PIRSF" id="PIRSF000137">
    <property type="entry name" value="Alcohol_oxidase"/>
    <property type="match status" value="1"/>
</dbReference>
<evidence type="ECO:0000313" key="12">
    <source>
        <dbReference type="Proteomes" id="UP001273209"/>
    </source>
</evidence>
<dbReference type="Gene3D" id="3.30.560.10">
    <property type="entry name" value="Glucose Oxidase, domain 3"/>
    <property type="match status" value="1"/>
</dbReference>
<feature type="active site" description="Proton donor" evidence="6">
    <location>
        <position position="528"/>
    </location>
</feature>
<dbReference type="SUPFAM" id="SSF54373">
    <property type="entry name" value="FAD-linked reductases, C-terminal domain"/>
    <property type="match status" value="1"/>
</dbReference>
<gene>
    <name evidence="11" type="ORF">Triagg1_7339</name>
</gene>
<comment type="similarity">
    <text evidence="2 8">Belongs to the GMC oxidoreductase family.</text>
</comment>
<dbReference type="GO" id="GO:0050660">
    <property type="term" value="F:flavin adenine dinucleotide binding"/>
    <property type="evidence" value="ECO:0007669"/>
    <property type="project" value="InterPro"/>
</dbReference>
<feature type="binding site" evidence="7">
    <location>
        <position position="239"/>
    </location>
    <ligand>
        <name>FAD</name>
        <dbReference type="ChEBI" id="CHEBI:57692"/>
    </ligand>
</feature>
<organism evidence="11 12">
    <name type="scientific">Trichoderma aggressivum f. europaeum</name>
    <dbReference type="NCBI Taxonomy" id="173218"/>
    <lineage>
        <taxon>Eukaryota</taxon>
        <taxon>Fungi</taxon>
        <taxon>Dikarya</taxon>
        <taxon>Ascomycota</taxon>
        <taxon>Pezizomycotina</taxon>
        <taxon>Sordariomycetes</taxon>
        <taxon>Hypocreomycetidae</taxon>
        <taxon>Hypocreales</taxon>
        <taxon>Hypocreaceae</taxon>
        <taxon>Trichoderma</taxon>
    </lineage>
</organism>
<comment type="cofactor">
    <cofactor evidence="1 7">
        <name>FAD</name>
        <dbReference type="ChEBI" id="CHEBI:57692"/>
    </cofactor>
</comment>
<dbReference type="GO" id="GO:0016614">
    <property type="term" value="F:oxidoreductase activity, acting on CH-OH group of donors"/>
    <property type="evidence" value="ECO:0007669"/>
    <property type="project" value="InterPro"/>
</dbReference>
<reference evidence="11" key="1">
    <citation type="submission" date="2023-11" db="EMBL/GenBank/DDBJ databases">
        <title>The genome sequences of three competitors of mushroom-forming fungi.</title>
        <authorList>
            <person name="Beijen E."/>
            <person name="Ohm R.A."/>
        </authorList>
    </citation>
    <scope>NUCLEOTIDE SEQUENCE</scope>
    <source>
        <strain evidence="11">CBS 100526</strain>
    </source>
</reference>
<feature type="domain" description="Glucose-methanol-choline oxidoreductase N-terminal" evidence="9">
    <location>
        <begin position="91"/>
        <end position="114"/>
    </location>
</feature>
<dbReference type="PROSITE" id="PS00624">
    <property type="entry name" value="GMC_OXRED_2"/>
    <property type="match status" value="1"/>
</dbReference>
<proteinExistence type="inferred from homology"/>
<dbReference type="RefSeq" id="XP_062753657.1">
    <property type="nucleotide sequence ID" value="XM_062902064.1"/>
</dbReference>
<evidence type="ECO:0000256" key="1">
    <source>
        <dbReference type="ARBA" id="ARBA00001974"/>
    </source>
</evidence>
<evidence type="ECO:0000256" key="4">
    <source>
        <dbReference type="ARBA" id="ARBA00022827"/>
    </source>
</evidence>
<dbReference type="SUPFAM" id="SSF51905">
    <property type="entry name" value="FAD/NAD(P)-binding domain"/>
    <property type="match status" value="1"/>
</dbReference>
<protein>
    <submittedName>
        <fullName evidence="11">CAZyme family AA3</fullName>
    </submittedName>
</protein>
<dbReference type="InterPro" id="IPR007867">
    <property type="entry name" value="GMC_OxRtase_C"/>
</dbReference>
<evidence type="ECO:0000256" key="3">
    <source>
        <dbReference type="ARBA" id="ARBA00022630"/>
    </source>
</evidence>
<feature type="domain" description="Glucose-methanol-choline oxidoreductase N-terminal" evidence="10">
    <location>
        <begin position="278"/>
        <end position="292"/>
    </location>
</feature>
<sequence length="596" mass="65183">MQVVSIDDFIHQSFDFLVIGGGTAGLVVASRLAQDGNFTVGVLEAGGIANGRDDVEIPGYAGISLGTEIDWKFKTAPQARLGGKAISWPRGKALGGSGAINFMTWMRGAREDYDAWEALGNPGWGWDNLLPYFKKSETFHPPSDSIRVQEDLRYDIEAFGNSGPIHISYAEEFQPSNQVYFKTLNSVGVPTNSAHFAGSNVGRWTNINNIDPRTTTRSFATNYCSLAGSNLHILTEAIVQDVVLDKVDNAYRASGVRFVYKGQEHVVSASREVILSAGSLQSPQILELSGIGNPEVLSQAGIDVKVDSPMVGENLQEHKDIHMVVEVDPELESRDDLFFDANYAAAARAQYDRDQTGPLTRLPSAYSYVPLATFMPQDTLERLYSQAKDLTGFPPEKKAIMQQRLKDTEIGQVEFVFFLGAAPMAEAGKKFGSLYQYLQYPFSVGSVHIQPAPSEKDDPVLDPRHYEGPHGEIDLDIMLESARFARKILLAPSFNKIVRQWAYPPASLFTDDEDVKAWILDSTAMTYHPIGTCAMGGQAGIGGGVVDERLKVYGVKGLRVVDASVMPLHISAHIQATVYAIAEKGASMILEDAAKY</sequence>